<dbReference type="EMBL" id="HACG01023157">
    <property type="protein sequence ID" value="CEK70022.1"/>
    <property type="molecule type" value="Transcribed_RNA"/>
</dbReference>
<dbReference type="SUPFAM" id="SSF54928">
    <property type="entry name" value="RNA-binding domain, RBD"/>
    <property type="match status" value="1"/>
</dbReference>
<evidence type="ECO:0000313" key="3">
    <source>
        <dbReference type="EMBL" id="CEK70022.1"/>
    </source>
</evidence>
<name>A0A0B6ZNT3_9EUPU</name>
<feature type="domain" description="RRM" evidence="2">
    <location>
        <begin position="42"/>
        <end position="74"/>
    </location>
</feature>
<dbReference type="GO" id="GO:0003723">
    <property type="term" value="F:RNA binding"/>
    <property type="evidence" value="ECO:0007669"/>
    <property type="project" value="InterPro"/>
</dbReference>
<dbReference type="Pfam" id="PF00076">
    <property type="entry name" value="RRM_1"/>
    <property type="match status" value="1"/>
</dbReference>
<protein>
    <recommendedName>
        <fullName evidence="2">RRM domain-containing protein</fullName>
    </recommendedName>
</protein>
<evidence type="ECO:0000256" key="1">
    <source>
        <dbReference type="SAM" id="MobiDB-lite"/>
    </source>
</evidence>
<dbReference type="InterPro" id="IPR012677">
    <property type="entry name" value="Nucleotide-bd_a/b_plait_sf"/>
</dbReference>
<dbReference type="InterPro" id="IPR035979">
    <property type="entry name" value="RBD_domain_sf"/>
</dbReference>
<dbReference type="InterPro" id="IPR000504">
    <property type="entry name" value="RRM_dom"/>
</dbReference>
<sequence>MEDVDQESLRSRSRSPVRRSRSRSPKRSKNGTQRRFTGGRRIVVRNIPYDVKWQDLKDMFRKGVGDVTYVECWRHQRESQRAWQW</sequence>
<evidence type="ECO:0000259" key="2">
    <source>
        <dbReference type="Pfam" id="PF00076"/>
    </source>
</evidence>
<feature type="region of interest" description="Disordered" evidence="1">
    <location>
        <begin position="1"/>
        <end position="39"/>
    </location>
</feature>
<reference evidence="3" key="1">
    <citation type="submission" date="2014-12" db="EMBL/GenBank/DDBJ databases">
        <title>Insight into the proteome of Arion vulgaris.</title>
        <authorList>
            <person name="Aradska J."/>
            <person name="Bulat T."/>
            <person name="Smidak R."/>
            <person name="Sarate P."/>
            <person name="Gangsoo J."/>
            <person name="Sialana F."/>
            <person name="Bilban M."/>
            <person name="Lubec G."/>
        </authorList>
    </citation>
    <scope>NUCLEOTIDE SEQUENCE</scope>
    <source>
        <tissue evidence="3">Skin</tissue>
    </source>
</reference>
<organism evidence="3">
    <name type="scientific">Arion vulgaris</name>
    <dbReference type="NCBI Taxonomy" id="1028688"/>
    <lineage>
        <taxon>Eukaryota</taxon>
        <taxon>Metazoa</taxon>
        <taxon>Spiralia</taxon>
        <taxon>Lophotrochozoa</taxon>
        <taxon>Mollusca</taxon>
        <taxon>Gastropoda</taxon>
        <taxon>Heterobranchia</taxon>
        <taxon>Euthyneura</taxon>
        <taxon>Panpulmonata</taxon>
        <taxon>Eupulmonata</taxon>
        <taxon>Stylommatophora</taxon>
        <taxon>Helicina</taxon>
        <taxon>Arionoidea</taxon>
        <taxon>Arionidae</taxon>
        <taxon>Arion</taxon>
    </lineage>
</organism>
<gene>
    <name evidence="3" type="primary">ORF72507</name>
</gene>
<feature type="compositionally biased region" description="Basic residues" evidence="1">
    <location>
        <begin position="11"/>
        <end position="29"/>
    </location>
</feature>
<dbReference type="AlphaFoldDB" id="A0A0B6ZNT3"/>
<accession>A0A0B6ZNT3</accession>
<proteinExistence type="predicted"/>
<dbReference type="Gene3D" id="3.30.70.330">
    <property type="match status" value="1"/>
</dbReference>